<comment type="subcellular location">
    <subcellularLocation>
        <location evidence="3">Nucleus</location>
    </subcellularLocation>
</comment>
<keyword evidence="15" id="KW-0464">Manganese</keyword>
<evidence type="ECO:0000256" key="8">
    <source>
        <dbReference type="ARBA" id="ARBA00022759"/>
    </source>
</evidence>
<keyword evidence="12" id="KW-0460">Magnesium</keyword>
<dbReference type="InterPro" id="IPR014001">
    <property type="entry name" value="Helicase_ATP-bd"/>
</dbReference>
<keyword evidence="13 18" id="KW-0694">RNA-binding</keyword>
<dbReference type="FunFam" id="3.30.160.380:FF:000001">
    <property type="entry name" value="Endoribonuclease dicer-like 1"/>
    <property type="match status" value="1"/>
</dbReference>
<dbReference type="CDD" id="cd18802">
    <property type="entry name" value="SF2_C_dicer"/>
    <property type="match status" value="1"/>
</dbReference>
<evidence type="ECO:0000256" key="10">
    <source>
        <dbReference type="ARBA" id="ARBA00022806"/>
    </source>
</evidence>
<keyword evidence="5" id="KW-0479">Metal-binding</keyword>
<dbReference type="Pfam" id="PF00271">
    <property type="entry name" value="Helicase_C"/>
    <property type="match status" value="1"/>
</dbReference>
<evidence type="ECO:0000256" key="7">
    <source>
        <dbReference type="ARBA" id="ARBA00022741"/>
    </source>
</evidence>
<evidence type="ECO:0000313" key="25">
    <source>
        <dbReference type="EMBL" id="KAG6740472.1"/>
    </source>
</evidence>
<feature type="domain" description="RNase III" evidence="20">
    <location>
        <begin position="1314"/>
        <end position="1453"/>
    </location>
</feature>
<dbReference type="InterPro" id="IPR001650">
    <property type="entry name" value="Helicase_C-like"/>
</dbReference>
<evidence type="ECO:0000259" key="24">
    <source>
        <dbReference type="PROSITE" id="PS51327"/>
    </source>
</evidence>
<dbReference type="Pfam" id="PF00636">
    <property type="entry name" value="Ribonuclease_3"/>
    <property type="match status" value="2"/>
</dbReference>
<evidence type="ECO:0000256" key="17">
    <source>
        <dbReference type="ARBA" id="ARBA00035116"/>
    </source>
</evidence>
<dbReference type="FunFam" id="1.10.1520.10:FF:000004">
    <property type="entry name" value="Endoribonuclease dicer-like 1"/>
    <property type="match status" value="1"/>
</dbReference>
<dbReference type="CDD" id="cd00593">
    <property type="entry name" value="RIBOc"/>
    <property type="match status" value="2"/>
</dbReference>
<evidence type="ECO:0000259" key="22">
    <source>
        <dbReference type="PROSITE" id="PS51192"/>
    </source>
</evidence>
<dbReference type="Pfam" id="PF00270">
    <property type="entry name" value="DEAD"/>
    <property type="match status" value="1"/>
</dbReference>
<evidence type="ECO:0008006" key="27">
    <source>
        <dbReference type="Google" id="ProtNLM"/>
    </source>
</evidence>
<feature type="domain" description="PAZ" evidence="21">
    <location>
        <begin position="926"/>
        <end position="1075"/>
    </location>
</feature>
<comment type="caution">
    <text evidence="25">The sequence shown here is derived from an EMBL/GenBank/DDBJ whole genome shotgun (WGS) entry which is preliminary data.</text>
</comment>
<dbReference type="InterPro" id="IPR003100">
    <property type="entry name" value="PAZ_dom"/>
</dbReference>
<dbReference type="OrthoDB" id="6513042at2759"/>
<dbReference type="InterPro" id="IPR011545">
    <property type="entry name" value="DEAD/DEAH_box_helicase_dom"/>
</dbReference>
<dbReference type="PANTHER" id="PTHR14950:SF46">
    <property type="entry name" value="ENDORIBONUCLEASE DICER HOMOLOG 3"/>
    <property type="match status" value="1"/>
</dbReference>
<dbReference type="PROSITE" id="PS51194">
    <property type="entry name" value="HELICASE_CTER"/>
    <property type="match status" value="1"/>
</dbReference>
<dbReference type="SMART" id="SM00487">
    <property type="entry name" value="DEXDc"/>
    <property type="match status" value="1"/>
</dbReference>
<organism evidence="25 26">
    <name type="scientific">Populus tomentosa</name>
    <name type="common">Chinese white poplar</name>
    <dbReference type="NCBI Taxonomy" id="118781"/>
    <lineage>
        <taxon>Eukaryota</taxon>
        <taxon>Viridiplantae</taxon>
        <taxon>Streptophyta</taxon>
        <taxon>Embryophyta</taxon>
        <taxon>Tracheophyta</taxon>
        <taxon>Spermatophyta</taxon>
        <taxon>Magnoliopsida</taxon>
        <taxon>eudicotyledons</taxon>
        <taxon>Gunneridae</taxon>
        <taxon>Pentapetalae</taxon>
        <taxon>rosids</taxon>
        <taxon>fabids</taxon>
        <taxon>Malpighiales</taxon>
        <taxon>Salicaceae</taxon>
        <taxon>Saliceae</taxon>
        <taxon>Populus</taxon>
    </lineage>
</organism>
<comment type="similarity">
    <text evidence="17 18">Belongs to the helicase family. Dicer subfamily.</text>
</comment>
<dbReference type="PROSITE" id="PS00517">
    <property type="entry name" value="RNASE_3_1"/>
    <property type="match status" value="1"/>
</dbReference>
<evidence type="ECO:0000256" key="6">
    <source>
        <dbReference type="ARBA" id="ARBA00022737"/>
    </source>
</evidence>
<dbReference type="GO" id="GO:0005737">
    <property type="term" value="C:cytoplasm"/>
    <property type="evidence" value="ECO:0007669"/>
    <property type="project" value="TreeGrafter"/>
</dbReference>
<keyword evidence="7" id="KW-0547">Nucleotide-binding</keyword>
<evidence type="ECO:0000256" key="1">
    <source>
        <dbReference type="ARBA" id="ARBA00001936"/>
    </source>
</evidence>
<dbReference type="FunFam" id="3.40.50.300:FF:000420">
    <property type="entry name" value="Endoribonuclease dicer-like 1"/>
    <property type="match status" value="1"/>
</dbReference>
<dbReference type="InterPro" id="IPR000999">
    <property type="entry name" value="RNase_III_dom"/>
</dbReference>
<dbReference type="PROSITE" id="PS50142">
    <property type="entry name" value="RNASE_3_2"/>
    <property type="match status" value="2"/>
</dbReference>
<evidence type="ECO:0000256" key="9">
    <source>
        <dbReference type="ARBA" id="ARBA00022801"/>
    </source>
</evidence>
<dbReference type="GO" id="GO:0005634">
    <property type="term" value="C:nucleus"/>
    <property type="evidence" value="ECO:0007669"/>
    <property type="project" value="UniProtKB-SubCell"/>
</dbReference>
<evidence type="ECO:0000256" key="14">
    <source>
        <dbReference type="ARBA" id="ARBA00023158"/>
    </source>
</evidence>
<dbReference type="FunFam" id="1.10.1520.10:FF:000008">
    <property type="entry name" value="Dicer-like 104"/>
    <property type="match status" value="1"/>
</dbReference>
<dbReference type="Pfam" id="PF03368">
    <property type="entry name" value="Dicer_dimer"/>
    <property type="match status" value="1"/>
</dbReference>
<dbReference type="Proteomes" id="UP000886885">
    <property type="component" value="Chromosome 18A"/>
</dbReference>
<dbReference type="GO" id="GO:0003723">
    <property type="term" value="F:RNA binding"/>
    <property type="evidence" value="ECO:0007669"/>
    <property type="project" value="UniProtKB-UniRule"/>
</dbReference>
<keyword evidence="11" id="KW-0067">ATP-binding</keyword>
<evidence type="ECO:0000256" key="18">
    <source>
        <dbReference type="PROSITE-ProRule" id="PRU00657"/>
    </source>
</evidence>
<keyword evidence="9" id="KW-0378">Hydrolase</keyword>
<proteinExistence type="inferred from homology"/>
<dbReference type="GO" id="GO:0046872">
    <property type="term" value="F:metal ion binding"/>
    <property type="evidence" value="ECO:0007669"/>
    <property type="project" value="UniProtKB-KW"/>
</dbReference>
<keyword evidence="14" id="KW-0943">RNA-mediated gene silencing</keyword>
<accession>A0A8X7Y028</accession>
<evidence type="ECO:0000256" key="2">
    <source>
        <dbReference type="ARBA" id="ARBA00001946"/>
    </source>
</evidence>
<dbReference type="CDD" id="cd18034">
    <property type="entry name" value="DEXHc_dicer"/>
    <property type="match status" value="1"/>
</dbReference>
<dbReference type="PROSITE" id="PS51327">
    <property type="entry name" value="DICER_DSRBF"/>
    <property type="match status" value="1"/>
</dbReference>
<evidence type="ECO:0000256" key="4">
    <source>
        <dbReference type="ARBA" id="ARBA00022722"/>
    </source>
</evidence>
<feature type="region of interest" description="Disordered" evidence="19">
    <location>
        <begin position="1551"/>
        <end position="1605"/>
    </location>
</feature>
<dbReference type="GO" id="GO:0010267">
    <property type="term" value="P:ta-siRNA processing"/>
    <property type="evidence" value="ECO:0007669"/>
    <property type="project" value="UniProtKB-ARBA"/>
</dbReference>
<protein>
    <recommendedName>
        <fullName evidence="27">Dicer-like 3</fullName>
    </recommendedName>
</protein>
<evidence type="ECO:0000256" key="16">
    <source>
        <dbReference type="ARBA" id="ARBA00023242"/>
    </source>
</evidence>
<dbReference type="PANTHER" id="PTHR14950">
    <property type="entry name" value="DICER-RELATED"/>
    <property type="match status" value="1"/>
</dbReference>
<dbReference type="GO" id="GO:0004386">
    <property type="term" value="F:helicase activity"/>
    <property type="evidence" value="ECO:0007669"/>
    <property type="project" value="UniProtKB-KW"/>
</dbReference>
<feature type="domain" description="Helicase ATP-binding" evidence="22">
    <location>
        <begin position="67"/>
        <end position="266"/>
    </location>
</feature>
<evidence type="ECO:0000256" key="19">
    <source>
        <dbReference type="SAM" id="MobiDB-lite"/>
    </source>
</evidence>
<evidence type="ECO:0000256" key="15">
    <source>
        <dbReference type="ARBA" id="ARBA00023211"/>
    </source>
</evidence>
<dbReference type="GO" id="GO:0005524">
    <property type="term" value="F:ATP binding"/>
    <property type="evidence" value="ECO:0007669"/>
    <property type="project" value="UniProtKB-KW"/>
</dbReference>
<dbReference type="GO" id="GO:0004525">
    <property type="term" value="F:ribonuclease III activity"/>
    <property type="evidence" value="ECO:0007669"/>
    <property type="project" value="InterPro"/>
</dbReference>
<dbReference type="SMART" id="SM00535">
    <property type="entry name" value="RIBOc"/>
    <property type="match status" value="2"/>
</dbReference>
<comment type="cofactor">
    <cofactor evidence="1">
        <name>Mn(2+)</name>
        <dbReference type="ChEBI" id="CHEBI:29035"/>
    </cofactor>
</comment>
<feature type="domain" description="RNase III" evidence="20">
    <location>
        <begin position="1100"/>
        <end position="1273"/>
    </location>
</feature>
<dbReference type="PROSITE" id="PS50821">
    <property type="entry name" value="PAZ"/>
    <property type="match status" value="1"/>
</dbReference>
<evidence type="ECO:0000256" key="12">
    <source>
        <dbReference type="ARBA" id="ARBA00022842"/>
    </source>
</evidence>
<dbReference type="FunFam" id="3.40.50.300:FF:000705">
    <property type="entry name" value="Endoribonuclease dicer-like protein"/>
    <property type="match status" value="1"/>
</dbReference>
<gene>
    <name evidence="25" type="ORF">POTOM_055923</name>
</gene>
<evidence type="ECO:0000256" key="5">
    <source>
        <dbReference type="ARBA" id="ARBA00022723"/>
    </source>
</evidence>
<feature type="domain" description="Dicer dsRNA-binding fold" evidence="24">
    <location>
        <begin position="624"/>
        <end position="714"/>
    </location>
</feature>
<evidence type="ECO:0000313" key="26">
    <source>
        <dbReference type="Proteomes" id="UP000886885"/>
    </source>
</evidence>
<dbReference type="InterPro" id="IPR005034">
    <property type="entry name" value="Dicer_dimerisation"/>
</dbReference>
<comment type="cofactor">
    <cofactor evidence="2">
        <name>Mg(2+)</name>
        <dbReference type="ChEBI" id="CHEBI:18420"/>
    </cofactor>
</comment>
<evidence type="ECO:0000256" key="11">
    <source>
        <dbReference type="ARBA" id="ARBA00022840"/>
    </source>
</evidence>
<feature type="domain" description="Helicase C-terminal" evidence="23">
    <location>
        <begin position="439"/>
        <end position="594"/>
    </location>
</feature>
<name>A0A8X7Y028_POPTO</name>
<evidence type="ECO:0000256" key="13">
    <source>
        <dbReference type="ARBA" id="ARBA00022884"/>
    </source>
</evidence>
<keyword evidence="26" id="KW-1185">Reference proteome</keyword>
<dbReference type="EMBL" id="JAAWWB010000035">
    <property type="protein sequence ID" value="KAG6740472.1"/>
    <property type="molecule type" value="Genomic_DNA"/>
</dbReference>
<keyword evidence="4" id="KW-0540">Nuclease</keyword>
<sequence length="1745" mass="194888">MDTAMPDHDPLKRSFGDMMVNNNSSSSCLAIDTSNCITDQNDTTPQGLASVLSNHKEFYPRGYQSKVFEVAVKRNTIAVLETGAGKTMIAVMLIKQIGQAVFYSGVKRLILFLAPTVHLVNQAFETKRVLCLQQYEVIKSQTNFRVGEYYGAKGIDEWSLKSWEKEIDEHDVLVMTPQILLDALRKAFLNLKMVSLLILDECHRSTGNHPYKKIMKSKINFDSYDCLVKDFYHKMENKPKVFGMTASPVVRKGVSSAMDCEDQLAELESVLDSQIYTIEDRAEVHVYVPSAKESCRFYDKAWCSYVELKDKIEASWSKFDASMLALQGSTQSCYKDMDDKLKATRKQLSKDHAKILNCLEDLGLICAYEAIKVCLENAGNPTGECKLYQEISLQCRYFLEDVLHIIGESLLHGDNFSLDHGFDCSAALGFGYISPKLHELLQLFLSFGEAREVLCLIFVERIITAKVVERFMKKVEVLAHFTVSYLTGTNASADALAPKMQMETLESFRSGKVNLLFATDVVEEGIHVPNCSCVIRFDLPKTVRSYVQSRGRARQNNSHFITMLERGNTNQRDQLFEIIRSEWSMTDTAINRDPNVWNLKACASEAAKAYVVDVTGASVTADSSVSLIHRYCQHLPGDRYYTPKPTFQFEVFEQSCRCAMKLPPNAAFQTLVGPTCRNQQLAKQLVCLEACKKLHQMGALDDHLLPSVEEPSEIAVVKSKSTSAGAGTTKRKELHGTTCIHALSGSWGEKLDGATFHAYKFDFSCSIVSEIYSGFILLIESKLDDDVGNIELDLYLVAKIVKSSISSCGVVHLDAAQMTKAKRFQEFFFNGLFGKLFTGSKSSREFLLQKETSLWSPSNMYLLLPLEPWSISSNDWWKIDWKGIEACSSVVEYLKNSFLAARSYSGGGNPLPDNVQSSTIECNGTNLIHFANALVNIENIKDMVVLAIHTGRIYSIVKVVNDSSAESAFEGNADNVTEFSTYTEYFNKRLVGPAEGLMFISPCYHLQFPYLTSAALRYGIVLMHPGQPLLRLKQSHNPHNHLVNFNDEGDSKDGMVGRKQQQHVHMPPELLIKIDVLISVVKSIYLMPSLMHRLECLMLASQLRQEIDCHAPDFYIPSSLILEAITTLRCCESFSMERLELLGDSVLKYAVSCHLFLKYPNKHEGQLSSWRSGAVCNSTLHKLGTDCKVQGYILDSPFDPRRWTAPGQKSVRAPVPCKCGVDTLEVPLDCKFQTESAIVKVGKPCDSGHRWMGSKTISDCVESVIGAYYVSGGLIAAIHVMKWFGINAELDPSLISEAIMSASLRSYIPKEDEIKSLESKLGYTFSVKFVLQEAMTHASMQEQGVTYCYQRLEFLGDSVLDLLITWHLYQSHTDVDPGELTDLRSASVNNDNFAQVAVKQNLYTHLLHCSTLLQSQIREYVYSFHESDQGPKAPKALGDLIESIAGALLIDTKFNLDGVWRIFKPLLSPIVTPEKLELPPLRELVELCDSIGVFVKEKCTKKAEMVHAQLWVQLDNELLSGEGHEKNRKAAKGKAASCLLKKLQKRGIVYSRGGSKRRKQDTDPVVDSSSLGFLENEDFSGKPKPKKQKIENQVPGDSNADCSPAISPSHGPPVFCFLMNSIVPSNIVEYLAKSPPLAVIESINKKKGGPRTSLYDLCKKVQWTMPTFDTTETKSRTAIEFGEGPDKRKGFNSYVSKIIMNIPSYGVVECAGEASADKKTSYDSAALAMLNELEKRGQLIIDESK</sequence>
<dbReference type="PROSITE" id="PS51192">
    <property type="entry name" value="HELICASE_ATP_BIND_1"/>
    <property type="match status" value="1"/>
</dbReference>
<keyword evidence="16" id="KW-0539">Nucleus</keyword>
<keyword evidence="6" id="KW-0677">Repeat</keyword>
<dbReference type="SMART" id="SM00490">
    <property type="entry name" value="HELICc"/>
    <property type="match status" value="1"/>
</dbReference>
<evidence type="ECO:0000259" key="20">
    <source>
        <dbReference type="PROSITE" id="PS50142"/>
    </source>
</evidence>
<keyword evidence="8" id="KW-0255">Endonuclease</keyword>
<evidence type="ECO:0000259" key="21">
    <source>
        <dbReference type="PROSITE" id="PS50821"/>
    </source>
</evidence>
<keyword evidence="10" id="KW-0347">Helicase</keyword>
<evidence type="ECO:0000259" key="23">
    <source>
        <dbReference type="PROSITE" id="PS51194"/>
    </source>
</evidence>
<reference evidence="25" key="1">
    <citation type="journal article" date="2020" name="bioRxiv">
        <title>Hybrid origin of Populus tomentosa Carr. identified through genome sequencing and phylogenomic analysis.</title>
        <authorList>
            <person name="An X."/>
            <person name="Gao K."/>
            <person name="Chen Z."/>
            <person name="Li J."/>
            <person name="Yang X."/>
            <person name="Yang X."/>
            <person name="Zhou J."/>
            <person name="Guo T."/>
            <person name="Zhao T."/>
            <person name="Huang S."/>
            <person name="Miao D."/>
            <person name="Khan W.U."/>
            <person name="Rao P."/>
            <person name="Ye M."/>
            <person name="Lei B."/>
            <person name="Liao W."/>
            <person name="Wang J."/>
            <person name="Ji L."/>
            <person name="Li Y."/>
            <person name="Guo B."/>
            <person name="Mustafa N.S."/>
            <person name="Li S."/>
            <person name="Yun Q."/>
            <person name="Keller S.R."/>
            <person name="Mao J."/>
            <person name="Zhang R."/>
            <person name="Strauss S.H."/>
        </authorList>
    </citation>
    <scope>NUCLEOTIDE SEQUENCE</scope>
    <source>
        <strain evidence="25">GM15</strain>
        <tissue evidence="25">Leaf</tissue>
    </source>
</reference>
<evidence type="ECO:0000256" key="3">
    <source>
        <dbReference type="ARBA" id="ARBA00004123"/>
    </source>
</evidence>